<keyword evidence="15" id="KW-1185">Reference proteome</keyword>
<feature type="chain" id="PRO_5046202797" evidence="12">
    <location>
        <begin position="24"/>
        <end position="867"/>
    </location>
</feature>
<keyword evidence="10" id="KW-0865">Zymogen</keyword>
<dbReference type="InterPro" id="IPR027268">
    <property type="entry name" value="Peptidase_M4/M1_CTD_sf"/>
</dbReference>
<dbReference type="Gene3D" id="3.50.30.30">
    <property type="match status" value="1"/>
</dbReference>
<evidence type="ECO:0000256" key="5">
    <source>
        <dbReference type="ARBA" id="ARBA00022670"/>
    </source>
</evidence>
<reference evidence="15" key="1">
    <citation type="journal article" date="2019" name="Int. J. Syst. Evol. Microbiol.">
        <title>The Global Catalogue of Microorganisms (GCM) 10K type strain sequencing project: providing services to taxonomists for standard genome sequencing and annotation.</title>
        <authorList>
            <consortium name="The Broad Institute Genomics Platform"/>
            <consortium name="The Broad Institute Genome Sequencing Center for Infectious Disease"/>
            <person name="Wu L."/>
            <person name="Ma J."/>
        </authorList>
    </citation>
    <scope>NUCLEOTIDE SEQUENCE [LARGE SCALE GENOMIC DNA]</scope>
    <source>
        <strain evidence="15">CCUG 30340</strain>
    </source>
</reference>
<sequence length="867" mass="90866">MGKSLLVVPIALALGTFASGAAAADFAGVDALHASHAPASDLPAGYRATVQANLGIPEFLKAGRSVPNLAGSMLLVSDPAPIARSYLKSLAPLYRISAAEIDALDVFDSQRLRNGAAIVRLENRVDGVQVFRDGFNVLIRADGSLDTVSGYASGANGDAAARRFVRSAEQSIASALRQDFNFVSSSAAASFTLTGESGDYASYATGLTGANGETLLQAARVKPVYFRTADGLTAAHYVELNVGSADGDRYYSYVISAQDGTILFRNNLTADLSPFSYRVWADTTAPFVPYAGPQGRNGTPHPTGQPDGYQAPLTPPNLVTLVNAITDSASVAANDPWLADAATETVGNNVNAYANLTGGDALNAPGDYRADVTSERTFDRVYDTTKDPQVDSDQIKASVTQLFYMNNFLHDWYYDAGFDEPARNAQTSNYGRGGSQNDEIQAQAQDVSGTDNANMYTPSDGGKPRMRMYVFNGAGGARITYSDGFSGEVEPGTGAFGLTNFDLTNTIVRPDPLDACAVLTNAAAVAGKIVLVDRGNCDFNAKAKTAETAGAAAVIIANVATSNNPGDAPGMAASTPPIPVAIGTLSLNLADGDALRTAVGAGTVTAHMERASGIRRDGTIDDGIIAHEWGHYISNRLVGDANGLSTNQAGGMGEGFGDFHAMLLLVRAEDAALPATPDFTGVYANGAYTASTFVTLPGQINNGYYEGIRRYPYSIDMSKNPLTYRHIVDGVALPTTPPPAFGASGGSNSEAHATGEVWASMLWECYASLLRDSDRLSFLEAQDRMKRYLVAGYKLMPNAPTFVTARDAILSAIQSQSEEDYALCGAGFAKRGLGAGAIAGSPDDNSGAVESFAVFNDQIFANGFDGD</sequence>
<keyword evidence="8" id="KW-0862">Zinc</keyword>
<name>A0ABV9QVQ3_9GAMM</name>
<feature type="region of interest" description="Disordered" evidence="11">
    <location>
        <begin position="291"/>
        <end position="310"/>
    </location>
</feature>
<keyword evidence="6" id="KW-0479">Metal-binding</keyword>
<feature type="signal peptide" evidence="12">
    <location>
        <begin position="1"/>
        <end position="23"/>
    </location>
</feature>
<dbReference type="InterPro" id="IPR001842">
    <property type="entry name" value="Peptidase_M36"/>
</dbReference>
<comment type="cofactor">
    <cofactor evidence="1">
        <name>Zn(2+)</name>
        <dbReference type="ChEBI" id="CHEBI:29105"/>
    </cofactor>
</comment>
<dbReference type="Gene3D" id="1.10.390.10">
    <property type="entry name" value="Neutral Protease Domain 2"/>
    <property type="match status" value="1"/>
</dbReference>
<evidence type="ECO:0000259" key="13">
    <source>
        <dbReference type="Pfam" id="PF02225"/>
    </source>
</evidence>
<dbReference type="InterPro" id="IPR003137">
    <property type="entry name" value="PA_domain"/>
</dbReference>
<keyword evidence="7" id="KW-0378">Hydrolase</keyword>
<dbReference type="SUPFAM" id="SSF55486">
    <property type="entry name" value="Metalloproteases ('zincins'), catalytic domain"/>
    <property type="match status" value="1"/>
</dbReference>
<evidence type="ECO:0000256" key="12">
    <source>
        <dbReference type="SAM" id="SignalP"/>
    </source>
</evidence>
<organism evidence="14 15">
    <name type="scientific">Dokdonella ginsengisoli</name>
    <dbReference type="NCBI Taxonomy" id="363846"/>
    <lineage>
        <taxon>Bacteria</taxon>
        <taxon>Pseudomonadati</taxon>
        <taxon>Pseudomonadota</taxon>
        <taxon>Gammaproteobacteria</taxon>
        <taxon>Lysobacterales</taxon>
        <taxon>Rhodanobacteraceae</taxon>
        <taxon>Dokdonella</taxon>
    </lineage>
</organism>
<evidence type="ECO:0000256" key="2">
    <source>
        <dbReference type="ARBA" id="ARBA00004613"/>
    </source>
</evidence>
<evidence type="ECO:0000256" key="9">
    <source>
        <dbReference type="ARBA" id="ARBA00023049"/>
    </source>
</evidence>
<dbReference type="Gene3D" id="3.10.170.10">
    <property type="match status" value="1"/>
</dbReference>
<evidence type="ECO:0000256" key="8">
    <source>
        <dbReference type="ARBA" id="ARBA00022833"/>
    </source>
</evidence>
<keyword evidence="5" id="KW-0645">Protease</keyword>
<dbReference type="EMBL" id="JBHSHD010000010">
    <property type="protein sequence ID" value="MFC4821418.1"/>
    <property type="molecule type" value="Genomic_DNA"/>
</dbReference>
<comment type="similarity">
    <text evidence="3">Belongs to the peptidase M36 family.</text>
</comment>
<comment type="caution">
    <text evidence="14">The sequence shown here is derived from an EMBL/GenBank/DDBJ whole genome shotgun (WGS) entry which is preliminary data.</text>
</comment>
<evidence type="ECO:0000256" key="1">
    <source>
        <dbReference type="ARBA" id="ARBA00001947"/>
    </source>
</evidence>
<evidence type="ECO:0000313" key="15">
    <source>
        <dbReference type="Proteomes" id="UP001595886"/>
    </source>
</evidence>
<dbReference type="Pfam" id="PF02128">
    <property type="entry name" value="Peptidase_M36"/>
    <property type="match status" value="1"/>
</dbReference>
<keyword evidence="12" id="KW-0732">Signal</keyword>
<evidence type="ECO:0000256" key="7">
    <source>
        <dbReference type="ARBA" id="ARBA00022801"/>
    </source>
</evidence>
<keyword evidence="4" id="KW-0964">Secreted</keyword>
<evidence type="ECO:0000256" key="4">
    <source>
        <dbReference type="ARBA" id="ARBA00022525"/>
    </source>
</evidence>
<comment type="subcellular location">
    <subcellularLocation>
        <location evidence="2">Secreted</location>
    </subcellularLocation>
</comment>
<evidence type="ECO:0000256" key="10">
    <source>
        <dbReference type="ARBA" id="ARBA00023145"/>
    </source>
</evidence>
<dbReference type="SUPFAM" id="SSF52025">
    <property type="entry name" value="PA domain"/>
    <property type="match status" value="1"/>
</dbReference>
<evidence type="ECO:0000256" key="3">
    <source>
        <dbReference type="ARBA" id="ARBA00006006"/>
    </source>
</evidence>
<proteinExistence type="inferred from homology"/>
<gene>
    <name evidence="14" type="ORF">ACFO6Q_13880</name>
</gene>
<accession>A0ABV9QVQ3</accession>
<dbReference type="InterPro" id="IPR050371">
    <property type="entry name" value="Fungal_virulence_M36"/>
</dbReference>
<dbReference type="Pfam" id="PF02225">
    <property type="entry name" value="PA"/>
    <property type="match status" value="1"/>
</dbReference>
<protein>
    <submittedName>
        <fullName evidence="14">M36 family metallopeptidase</fullName>
    </submittedName>
</protein>
<evidence type="ECO:0000313" key="14">
    <source>
        <dbReference type="EMBL" id="MFC4821418.1"/>
    </source>
</evidence>
<dbReference type="PANTHER" id="PTHR33478">
    <property type="entry name" value="EXTRACELLULAR METALLOPROTEINASE MEP"/>
    <property type="match status" value="1"/>
</dbReference>
<dbReference type="PANTHER" id="PTHR33478:SF1">
    <property type="entry name" value="EXTRACELLULAR METALLOPROTEINASE MEP"/>
    <property type="match status" value="1"/>
</dbReference>
<dbReference type="Proteomes" id="UP001595886">
    <property type="component" value="Unassembled WGS sequence"/>
</dbReference>
<evidence type="ECO:0000256" key="6">
    <source>
        <dbReference type="ARBA" id="ARBA00022723"/>
    </source>
</evidence>
<evidence type="ECO:0000256" key="11">
    <source>
        <dbReference type="SAM" id="MobiDB-lite"/>
    </source>
</evidence>
<dbReference type="InterPro" id="IPR046450">
    <property type="entry name" value="PA_dom_sf"/>
</dbReference>
<keyword evidence="9" id="KW-0482">Metalloprotease</keyword>
<feature type="domain" description="PA" evidence="13">
    <location>
        <begin position="506"/>
        <end position="595"/>
    </location>
</feature>